<dbReference type="GeneID" id="94582557"/>
<protein>
    <recommendedName>
        <fullName evidence="12">Major facilitator superfamily (MFS) profile domain-containing protein</fullName>
    </recommendedName>
</protein>
<evidence type="ECO:0000256" key="3">
    <source>
        <dbReference type="ARBA" id="ARBA00022448"/>
    </source>
</evidence>
<dbReference type="VEuPathDB" id="FungiDB:YALI1_B00357g"/>
<feature type="transmembrane region" description="Helical" evidence="11">
    <location>
        <begin position="339"/>
        <end position="360"/>
    </location>
</feature>
<dbReference type="InterPro" id="IPR020846">
    <property type="entry name" value="MFS_dom"/>
</dbReference>
<dbReference type="InterPro" id="IPR005828">
    <property type="entry name" value="MFS_sugar_transport-like"/>
</dbReference>
<feature type="transmembrane region" description="Helical" evidence="11">
    <location>
        <begin position="126"/>
        <end position="147"/>
    </location>
</feature>
<feature type="transmembrane region" description="Helical" evidence="11">
    <location>
        <begin position="73"/>
        <end position="93"/>
    </location>
</feature>
<evidence type="ECO:0000256" key="4">
    <source>
        <dbReference type="ARBA" id="ARBA00022597"/>
    </source>
</evidence>
<dbReference type="GO" id="GO:0000023">
    <property type="term" value="P:maltose metabolic process"/>
    <property type="evidence" value="ECO:0007669"/>
    <property type="project" value="UniProtKB-KW"/>
</dbReference>
<dbReference type="Gene3D" id="1.20.1250.20">
    <property type="entry name" value="MFS general substrate transporter like domains"/>
    <property type="match status" value="1"/>
</dbReference>
<evidence type="ECO:0000256" key="10">
    <source>
        <dbReference type="SAM" id="MobiDB-lite"/>
    </source>
</evidence>
<feature type="transmembrane region" description="Helical" evidence="11">
    <location>
        <begin position="198"/>
        <end position="219"/>
    </location>
</feature>
<feature type="transmembrane region" description="Helical" evidence="11">
    <location>
        <begin position="21"/>
        <end position="46"/>
    </location>
</feature>
<dbReference type="GO" id="GO:0005351">
    <property type="term" value="F:carbohydrate:proton symporter activity"/>
    <property type="evidence" value="ECO:0007669"/>
    <property type="project" value="TreeGrafter"/>
</dbReference>
<accession>A0A1D8N5S6</accession>
<dbReference type="Pfam" id="PF00083">
    <property type="entry name" value="Sugar_tr"/>
    <property type="match status" value="1"/>
</dbReference>
<evidence type="ECO:0000256" key="11">
    <source>
        <dbReference type="SAM" id="Phobius"/>
    </source>
</evidence>
<gene>
    <name evidence="13" type="ORF">YALI1_B00357g</name>
</gene>
<feature type="domain" description="Major facilitator superfamily (MFS) profile" evidence="12">
    <location>
        <begin position="24"/>
        <end position="461"/>
    </location>
</feature>
<dbReference type="PANTHER" id="PTHR48022">
    <property type="entry name" value="PLASTIDIC GLUCOSE TRANSPORTER 4"/>
    <property type="match status" value="1"/>
</dbReference>
<dbReference type="PROSITE" id="PS00217">
    <property type="entry name" value="SUGAR_TRANSPORT_2"/>
    <property type="match status" value="1"/>
</dbReference>
<keyword evidence="6 11" id="KW-1133">Transmembrane helix</keyword>
<proteinExistence type="inferred from homology"/>
<keyword evidence="8" id="KW-0462">Maltose metabolism</keyword>
<dbReference type="InterPro" id="IPR050360">
    <property type="entry name" value="MFS_Sugar_Transporters"/>
</dbReference>
<dbReference type="VEuPathDB" id="FungiDB:YALI0_B00396g"/>
<feature type="compositionally biased region" description="Polar residues" evidence="10">
    <location>
        <begin position="509"/>
        <end position="518"/>
    </location>
</feature>
<evidence type="ECO:0000259" key="12">
    <source>
        <dbReference type="PROSITE" id="PS50850"/>
    </source>
</evidence>
<evidence type="ECO:0000256" key="6">
    <source>
        <dbReference type="ARBA" id="ARBA00022989"/>
    </source>
</evidence>
<evidence type="ECO:0000256" key="8">
    <source>
        <dbReference type="ARBA" id="ARBA00026248"/>
    </source>
</evidence>
<feature type="compositionally biased region" description="Basic and acidic residues" evidence="10">
    <location>
        <begin position="535"/>
        <end position="544"/>
    </location>
</feature>
<dbReference type="FunFam" id="1.20.1250.20:FF:000078">
    <property type="entry name" value="MFS maltose transporter, putative"/>
    <property type="match status" value="1"/>
</dbReference>
<dbReference type="PANTHER" id="PTHR48022:SF5">
    <property type="entry name" value="ALPHA-GLUCOSIDES PERMEASE MPH2-RELATED"/>
    <property type="match status" value="1"/>
</dbReference>
<feature type="transmembrane region" description="Helical" evidence="11">
    <location>
        <begin position="372"/>
        <end position="392"/>
    </location>
</feature>
<dbReference type="Proteomes" id="UP000182444">
    <property type="component" value="Chromosome 1B"/>
</dbReference>
<dbReference type="NCBIfam" id="TIGR00879">
    <property type="entry name" value="SP"/>
    <property type="match status" value="1"/>
</dbReference>
<feature type="transmembrane region" description="Helical" evidence="11">
    <location>
        <begin position="159"/>
        <end position="178"/>
    </location>
</feature>
<keyword evidence="3 9" id="KW-0813">Transport</keyword>
<evidence type="ECO:0000256" key="7">
    <source>
        <dbReference type="ARBA" id="ARBA00023136"/>
    </source>
</evidence>
<evidence type="ECO:0000256" key="2">
    <source>
        <dbReference type="ARBA" id="ARBA00010992"/>
    </source>
</evidence>
<dbReference type="PROSITE" id="PS50850">
    <property type="entry name" value="MFS"/>
    <property type="match status" value="1"/>
</dbReference>
<keyword evidence="5 11" id="KW-0812">Transmembrane</keyword>
<evidence type="ECO:0000313" key="14">
    <source>
        <dbReference type="Proteomes" id="UP000182444"/>
    </source>
</evidence>
<comment type="similarity">
    <text evidence="2 9">Belongs to the major facilitator superfamily. Sugar transporter (TC 2.A.1.1) family.</text>
</comment>
<evidence type="ECO:0000256" key="5">
    <source>
        <dbReference type="ARBA" id="ARBA00022692"/>
    </source>
</evidence>
<feature type="transmembrane region" description="Helical" evidence="11">
    <location>
        <begin position="404"/>
        <end position="423"/>
    </location>
</feature>
<evidence type="ECO:0000313" key="13">
    <source>
        <dbReference type="EMBL" id="AOW00992.1"/>
    </source>
</evidence>
<sequence length="579" mass="64830">MSHRPWDCLPLWNTVVVFRRCVLWSLVMCFVIVMDGYDGFLIPSFYAVPSFQRRYGVQLPDGSWTVEAKWQTAYMVGAPIGRIAGALGVGVLADRFGRKRVTLVGLFCLSGITFIVFFAVGKAMLVVGWFLSGLIWGIFNTMTPTYVSEICPVSLRSTFAAAINLSWVVGQFISTAVITASESRQDEWAYRVPLAVQWVFPVVLIPLVMVMPESPWWILKHGDKKGARQVLTRLMDEKDVDIDMYLEYMRQTLEDEVDGGSFVDCFKGSDVRRTEICCLTYFFQPLSGLYILSYAAYFLQLTGIPQNVVFKLTLGLTGLAVMASLVAPIVILTFTRRSIYMGSLALMAATLFAIGITACYDTQAAKWAAPVLIYVWVGTYDATIGPLTYVIVSETSSVKLRSKTIALASITNSIMVLVLHISVPYMMNEEEANMGGFVGFIYAPFCLLAIAWAWWRLPELKGMSFMEIDMLFGNETGTQRAPLVFDGQKRERQPLETLDGLGWRFGGQQDLSETNDNNEGSREERLSNPYCSSNEDNRSDRFQPSERGCILDSPKRKHAIEKNGVVITETLEMGEDADR</sequence>
<reference evidence="13 14" key="1">
    <citation type="journal article" date="2016" name="PLoS ONE">
        <title>Sequence Assembly of Yarrowia lipolytica Strain W29/CLIB89 Shows Transposable Element Diversity.</title>
        <authorList>
            <person name="Magnan C."/>
            <person name="Yu J."/>
            <person name="Chang I."/>
            <person name="Jahn E."/>
            <person name="Kanomata Y."/>
            <person name="Wu J."/>
            <person name="Zeller M."/>
            <person name="Oakes M."/>
            <person name="Baldi P."/>
            <person name="Sandmeyer S."/>
        </authorList>
    </citation>
    <scope>NUCLEOTIDE SEQUENCE [LARGE SCALE GENOMIC DNA]</scope>
    <source>
        <strain evidence="14">CLIB89(W29)</strain>
    </source>
</reference>
<dbReference type="eggNOG" id="KOG0254">
    <property type="taxonomic scope" value="Eukaryota"/>
</dbReference>
<feature type="transmembrane region" description="Helical" evidence="11">
    <location>
        <begin position="435"/>
        <end position="455"/>
    </location>
</feature>
<dbReference type="EMBL" id="CP017554">
    <property type="protein sequence ID" value="AOW00992.1"/>
    <property type="molecule type" value="Genomic_DNA"/>
</dbReference>
<comment type="subcellular location">
    <subcellularLocation>
        <location evidence="1">Membrane</location>
        <topology evidence="1">Multi-pass membrane protein</topology>
    </subcellularLocation>
</comment>
<keyword evidence="7 11" id="KW-0472">Membrane</keyword>
<feature type="region of interest" description="Disordered" evidence="10">
    <location>
        <begin position="501"/>
        <end position="550"/>
    </location>
</feature>
<dbReference type="InterPro" id="IPR036259">
    <property type="entry name" value="MFS_trans_sf"/>
</dbReference>
<dbReference type="SUPFAM" id="SSF103473">
    <property type="entry name" value="MFS general substrate transporter"/>
    <property type="match status" value="1"/>
</dbReference>
<dbReference type="GO" id="GO:0016020">
    <property type="term" value="C:membrane"/>
    <property type="evidence" value="ECO:0007669"/>
    <property type="project" value="UniProtKB-SubCell"/>
</dbReference>
<dbReference type="InterPro" id="IPR005829">
    <property type="entry name" value="Sugar_transporter_CS"/>
</dbReference>
<feature type="transmembrane region" description="Helical" evidence="11">
    <location>
        <begin position="100"/>
        <end position="120"/>
    </location>
</feature>
<organism evidence="13 14">
    <name type="scientific">Yarrowia lipolytica</name>
    <name type="common">Candida lipolytica</name>
    <dbReference type="NCBI Taxonomy" id="4952"/>
    <lineage>
        <taxon>Eukaryota</taxon>
        <taxon>Fungi</taxon>
        <taxon>Dikarya</taxon>
        <taxon>Ascomycota</taxon>
        <taxon>Saccharomycotina</taxon>
        <taxon>Dipodascomycetes</taxon>
        <taxon>Dipodascales</taxon>
        <taxon>Dipodascales incertae sedis</taxon>
        <taxon>Yarrowia</taxon>
    </lineage>
</organism>
<dbReference type="InterPro" id="IPR003663">
    <property type="entry name" value="Sugar/inositol_transpt"/>
</dbReference>
<dbReference type="RefSeq" id="XP_068137995.1">
    <property type="nucleotide sequence ID" value="XM_068281894.1"/>
</dbReference>
<name>A0A1D8N5S6_YARLL</name>
<evidence type="ECO:0000256" key="9">
    <source>
        <dbReference type="RuleBase" id="RU003346"/>
    </source>
</evidence>
<feature type="transmembrane region" description="Helical" evidence="11">
    <location>
        <begin position="309"/>
        <end position="332"/>
    </location>
</feature>
<evidence type="ECO:0000256" key="1">
    <source>
        <dbReference type="ARBA" id="ARBA00004141"/>
    </source>
</evidence>
<keyword evidence="4" id="KW-0762">Sugar transport</keyword>
<dbReference type="PROSITE" id="PS00216">
    <property type="entry name" value="SUGAR_TRANSPORT_1"/>
    <property type="match status" value="1"/>
</dbReference>
<feature type="transmembrane region" description="Helical" evidence="11">
    <location>
        <begin position="276"/>
        <end position="297"/>
    </location>
</feature>
<dbReference type="AlphaFoldDB" id="A0A1D8N5S6"/>